<feature type="transmembrane region" description="Helical" evidence="1">
    <location>
        <begin position="246"/>
        <end position="270"/>
    </location>
</feature>
<dbReference type="RefSeq" id="WP_151157112.1">
    <property type="nucleotide sequence ID" value="NZ_VZRA01000003.1"/>
</dbReference>
<name>A0ABQ6TLY2_9BACT</name>
<protein>
    <submittedName>
        <fullName evidence="2">YybS family protein</fullName>
    </submittedName>
</protein>
<dbReference type="Proteomes" id="UP000798046">
    <property type="component" value="Unassembled WGS sequence"/>
</dbReference>
<proteinExistence type="predicted"/>
<keyword evidence="1" id="KW-1133">Transmembrane helix</keyword>
<dbReference type="Pfam" id="PF09991">
    <property type="entry name" value="DUF2232"/>
    <property type="match status" value="1"/>
</dbReference>
<accession>A0ABQ6TLY2</accession>
<evidence type="ECO:0000256" key="1">
    <source>
        <dbReference type="SAM" id="Phobius"/>
    </source>
</evidence>
<feature type="transmembrane region" description="Helical" evidence="1">
    <location>
        <begin position="109"/>
        <end position="130"/>
    </location>
</feature>
<keyword evidence="1" id="KW-0812">Transmembrane</keyword>
<feature type="transmembrane region" description="Helical" evidence="1">
    <location>
        <begin position="181"/>
        <end position="201"/>
    </location>
</feature>
<comment type="caution">
    <text evidence="2">The sequence shown here is derived from an EMBL/GenBank/DDBJ whole genome shotgun (WGS) entry which is preliminary data.</text>
</comment>
<feature type="transmembrane region" description="Helical" evidence="1">
    <location>
        <begin position="222"/>
        <end position="240"/>
    </location>
</feature>
<organism evidence="2 3">
    <name type="scientific">Oryzomonas sagensis</name>
    <dbReference type="NCBI Taxonomy" id="2603857"/>
    <lineage>
        <taxon>Bacteria</taxon>
        <taxon>Pseudomonadati</taxon>
        <taxon>Thermodesulfobacteriota</taxon>
        <taxon>Desulfuromonadia</taxon>
        <taxon>Geobacterales</taxon>
        <taxon>Geobacteraceae</taxon>
        <taxon>Oryzomonas</taxon>
    </lineage>
</organism>
<feature type="transmembrane region" description="Helical" evidence="1">
    <location>
        <begin position="36"/>
        <end position="52"/>
    </location>
</feature>
<feature type="transmembrane region" description="Helical" evidence="1">
    <location>
        <begin position="59"/>
        <end position="76"/>
    </location>
</feature>
<keyword evidence="1" id="KW-0472">Membrane</keyword>
<evidence type="ECO:0000313" key="2">
    <source>
        <dbReference type="EMBL" id="KAB0669437.1"/>
    </source>
</evidence>
<gene>
    <name evidence="2" type="ORF">F6V30_11550</name>
</gene>
<dbReference type="PANTHER" id="PTHR41324">
    <property type="entry name" value="MEMBRANE PROTEIN-RELATED"/>
    <property type="match status" value="1"/>
</dbReference>
<sequence>MNPNTPADSIKARLTAVLVGTAGTFALFAVSFVLPPLGFFTGLLAPFPVVYYRLRQGRGTAAVIFTLAGIALTAVYSPNVGAIYLLQCGVIALLMPELLLRGYGAARTIAWTTGVSAALVAVVAVILTLVGNQDLQQALSGEISTSISRALALYEKSGVKGDELSMVKKSMDMAAALLIRIYPSLVTILLGIMAGCNLALIRRPAFLMGYRFPLGDFKDLRLPEPLVWILIAAGFAMLAPSRFVTIPALNVLVVTTTLYFLQGLAVILTITARQAFYSIIRVFLWVMLLVQPYLAAIVAAIGIFDLWGDFRTPKKQENL</sequence>
<reference evidence="2 3" key="1">
    <citation type="journal article" date="2020" name="Microorganisms">
        <title>Description of Three Novel Members in the Family Geobacteraceae, Oryzomonas japonicum gen. nov., sp. nov., Oryzomonas sagensis sp. nov., and Oryzomonas ruber sp. nov.</title>
        <authorList>
            <person name="Xu Z."/>
            <person name="Masuda Y."/>
            <person name="Hayakawa C."/>
            <person name="Ushijima N."/>
            <person name="Kawano K."/>
            <person name="Shiratori Y."/>
            <person name="Senoo K."/>
            <person name="Itoh H."/>
        </authorList>
    </citation>
    <scope>NUCLEOTIDE SEQUENCE [LARGE SCALE GENOMIC DNA]</scope>
    <source>
        <strain evidence="2 3">Red100</strain>
    </source>
</reference>
<dbReference type="EMBL" id="VZRA01000003">
    <property type="protein sequence ID" value="KAB0669437.1"/>
    <property type="molecule type" value="Genomic_DNA"/>
</dbReference>
<dbReference type="PANTHER" id="PTHR41324:SF1">
    <property type="entry name" value="DUF2232 DOMAIN-CONTAINING PROTEIN"/>
    <property type="match status" value="1"/>
</dbReference>
<feature type="transmembrane region" description="Helical" evidence="1">
    <location>
        <begin position="82"/>
        <end position="100"/>
    </location>
</feature>
<feature type="transmembrane region" description="Helical" evidence="1">
    <location>
        <begin position="282"/>
        <end position="304"/>
    </location>
</feature>
<keyword evidence="3" id="KW-1185">Reference proteome</keyword>
<evidence type="ECO:0000313" key="3">
    <source>
        <dbReference type="Proteomes" id="UP000798046"/>
    </source>
</evidence>
<dbReference type="InterPro" id="IPR018710">
    <property type="entry name" value="DUF2232"/>
</dbReference>